<comment type="caution">
    <text evidence="4">The sequence shown here is derived from an EMBL/GenBank/DDBJ whole genome shotgun (WGS) entry which is preliminary data.</text>
</comment>
<dbReference type="Proteomes" id="UP000193920">
    <property type="component" value="Unassembled WGS sequence"/>
</dbReference>
<organism evidence="4 5">
    <name type="scientific">Neocallimastix californiae</name>
    <dbReference type="NCBI Taxonomy" id="1754190"/>
    <lineage>
        <taxon>Eukaryota</taxon>
        <taxon>Fungi</taxon>
        <taxon>Fungi incertae sedis</taxon>
        <taxon>Chytridiomycota</taxon>
        <taxon>Chytridiomycota incertae sedis</taxon>
        <taxon>Neocallimastigomycetes</taxon>
        <taxon>Neocallimastigales</taxon>
        <taxon>Neocallimastigaceae</taxon>
        <taxon>Neocallimastix</taxon>
    </lineage>
</organism>
<evidence type="ECO:0000313" key="4">
    <source>
        <dbReference type="EMBL" id="ORY20227.1"/>
    </source>
</evidence>
<protein>
    <recommendedName>
        <fullName evidence="3">FHF complex subunit HOOK-interacting protein C-terminal domain-containing protein</fullName>
    </recommendedName>
</protein>
<reference evidence="4 5" key="1">
    <citation type="submission" date="2016-08" db="EMBL/GenBank/DDBJ databases">
        <title>A Parts List for Fungal Cellulosomes Revealed by Comparative Genomics.</title>
        <authorList>
            <consortium name="DOE Joint Genome Institute"/>
            <person name="Haitjema C.H."/>
            <person name="Gilmore S.P."/>
            <person name="Henske J.K."/>
            <person name="Solomon K.V."/>
            <person name="De Groot R."/>
            <person name="Kuo A."/>
            <person name="Mondo S.J."/>
            <person name="Salamov A.A."/>
            <person name="Labutti K."/>
            <person name="Zhao Z."/>
            <person name="Chiniquy J."/>
            <person name="Barry K."/>
            <person name="Brewer H.M."/>
            <person name="Purvine S.O."/>
            <person name="Wright A.T."/>
            <person name="Boxma B."/>
            <person name="Van Alen T."/>
            <person name="Hackstein J.H."/>
            <person name="Baker S.E."/>
            <person name="Grigoriev I.V."/>
            <person name="O'Malley M.A."/>
        </authorList>
    </citation>
    <scope>NUCLEOTIDE SEQUENCE [LARGE SCALE GENOMIC DNA]</scope>
    <source>
        <strain evidence="4 5">G1</strain>
    </source>
</reference>
<keyword evidence="5" id="KW-1185">Reference proteome</keyword>
<feature type="compositionally biased region" description="Acidic residues" evidence="2">
    <location>
        <begin position="527"/>
        <end position="541"/>
    </location>
</feature>
<feature type="compositionally biased region" description="Basic and acidic residues" evidence="2">
    <location>
        <begin position="505"/>
        <end position="517"/>
    </location>
</feature>
<feature type="region of interest" description="Disordered" evidence="2">
    <location>
        <begin position="829"/>
        <end position="854"/>
    </location>
</feature>
<evidence type="ECO:0000313" key="5">
    <source>
        <dbReference type="Proteomes" id="UP000193920"/>
    </source>
</evidence>
<gene>
    <name evidence="4" type="ORF">LY90DRAFT_707960</name>
</gene>
<dbReference type="STRING" id="1754190.A0A1Y2AD80"/>
<accession>A0A1Y2AD80</accession>
<sequence length="1077" mass="124487">MSMINDIEGKLNDIEGKLKEISHRFKSKQTTVNLTPQQRNLLKLKKICNYIDTHHGPEYKDVYITNTSLPNYVQTMLKLLEKEERQIMSNPTSPMTSPNFQGGISHSNQAGVLMEYMLDNTIFITLVDAALQDQPFGFLQVVIEAFSHLCGELNAAFLTRHSVQRALNKLIYVTATTPKLNELYEDYLIELIFVLCQKMHENPSLVNFFIYPKKNLDPNTLDSIPNQKISSFFFSSSTSSSNDSCLSPFSTKSPYHITNIFEKDYPPNEQHYEFFLFNYLMNYYFRAGNQGDYALTAISILMDLDFDLLYNFLLYHDFPLVVTASLCGSYNALPTNRDSGYLQFDGDQNDILNFNTSKEFEEALKVKIDKEKELFDIKNKTFRGHIINDQLNIFLRIFQFIQKITSECKNLKIVDLFLHYFNEMFIKTILNKQLFDTKEIEDEDYSRIFYLKFIFNNLQSPALAQLFYKNLFPEVICENYVDYLKKIGTISRQYRNIMVEQDKAFEKTEEKEEKENEGNTNDGGNGDGDDNDNDNDNDGTEEEKGHPPYLRKRLLSTVINERLEAQLAIIREIEQTVTDENYYNEKFKSIFEVSPKVPFHYAKESALSRLSTQEINLAALYSNSDSIQEPKNFYTYILSRLKSSRQGLRLVTLQLLSTLLSKQNSLATHKLFPCYYASSQKSNPDPAIIDVPQSTEDINVKGVREDTSVKKRKELEIEFLKIFNCIHHFKKLFELNMNSISYQLVTNSAVGLDSAKKDNLQLNRYFKLFNSLELHNINARLFIYPYVLEVSSSLQYNRYVNRTCESNLFNPSLRQILTEEDPSIDVSSYVKIPTESESTEPSSSASSKDDADDNNSSILSKILNKEKMEDILSIMKGFQNNQLLQCLLDYLKNWLDNPYEINLALSGVFHQLLTSADHLFLGQYLVMGDQILPKEASHATSSSSLYSVLEELISKINKNYKIIKTSTKIHLFYLSMYEKLREVQENIKLRGRSNYLSLESTVDVNIICDYNDFLNAPIEGEGTKEFEGLLQTLKESDRQDLLNMFKLSTIKNIIILFEFMKDIMAALHVQIEQLTLS</sequence>
<dbReference type="InterPro" id="IPR045669">
    <property type="entry name" value="FHIP_C"/>
</dbReference>
<dbReference type="AlphaFoldDB" id="A0A1Y2AD80"/>
<feature type="domain" description="FHF complex subunit HOOK-interacting protein C-terminal" evidence="3">
    <location>
        <begin position="882"/>
        <end position="963"/>
    </location>
</feature>
<proteinExistence type="inferred from homology"/>
<dbReference type="InterPro" id="IPR019384">
    <property type="entry name" value="FHIP"/>
</dbReference>
<dbReference type="Pfam" id="PF10257">
    <property type="entry name" value="RAI16-like"/>
    <property type="match status" value="1"/>
</dbReference>
<dbReference type="EMBL" id="MCOG01000296">
    <property type="protein sequence ID" value="ORY20227.1"/>
    <property type="molecule type" value="Genomic_DNA"/>
</dbReference>
<name>A0A1Y2AD80_9FUNG</name>
<feature type="region of interest" description="Disordered" evidence="2">
    <location>
        <begin position="505"/>
        <end position="547"/>
    </location>
</feature>
<evidence type="ECO:0000256" key="2">
    <source>
        <dbReference type="SAM" id="MobiDB-lite"/>
    </source>
</evidence>
<evidence type="ECO:0000256" key="1">
    <source>
        <dbReference type="ARBA" id="ARBA00024336"/>
    </source>
</evidence>
<dbReference type="PANTHER" id="PTHR21705:SF11">
    <property type="entry name" value="FHIP FAMILY PROTEIN CG3558"/>
    <property type="match status" value="1"/>
</dbReference>
<dbReference type="OrthoDB" id="5350595at2759"/>
<feature type="compositionally biased region" description="Low complexity" evidence="2">
    <location>
        <begin position="831"/>
        <end position="846"/>
    </location>
</feature>
<comment type="similarity">
    <text evidence="1">Belongs to the FHIP family.</text>
</comment>
<evidence type="ECO:0000259" key="3">
    <source>
        <dbReference type="Pfam" id="PF19314"/>
    </source>
</evidence>
<dbReference type="PANTHER" id="PTHR21705">
    <property type="entry name" value="RAI16 PROTEIN-RELATED"/>
    <property type="match status" value="1"/>
</dbReference>
<dbReference type="Pfam" id="PF19314">
    <property type="entry name" value="DUF5917"/>
    <property type="match status" value="1"/>
</dbReference>